<dbReference type="Gene3D" id="3.40.630.30">
    <property type="match status" value="1"/>
</dbReference>
<dbReference type="SUPFAM" id="SSF55729">
    <property type="entry name" value="Acyl-CoA N-acyltransferases (Nat)"/>
    <property type="match status" value="1"/>
</dbReference>
<dbReference type="CDD" id="cd04301">
    <property type="entry name" value="NAT_SF"/>
    <property type="match status" value="1"/>
</dbReference>
<evidence type="ECO:0000313" key="4">
    <source>
        <dbReference type="EMBL" id="GAA2474335.1"/>
    </source>
</evidence>
<dbReference type="RefSeq" id="WP_344381688.1">
    <property type="nucleotide sequence ID" value="NZ_BAAATA010000003.1"/>
</dbReference>
<keyword evidence="5" id="KW-1185">Reference proteome</keyword>
<evidence type="ECO:0000256" key="1">
    <source>
        <dbReference type="ARBA" id="ARBA00022679"/>
    </source>
</evidence>
<dbReference type="InterPro" id="IPR000182">
    <property type="entry name" value="GNAT_dom"/>
</dbReference>
<dbReference type="PANTHER" id="PTHR43877">
    <property type="entry name" value="AMINOALKYLPHOSPHONATE N-ACETYLTRANSFERASE-RELATED-RELATED"/>
    <property type="match status" value="1"/>
</dbReference>
<evidence type="ECO:0000259" key="3">
    <source>
        <dbReference type="PROSITE" id="PS51186"/>
    </source>
</evidence>
<accession>A0ABN3KY43</accession>
<dbReference type="PANTHER" id="PTHR43877:SF2">
    <property type="entry name" value="AMINOALKYLPHOSPHONATE N-ACETYLTRANSFERASE-RELATED"/>
    <property type="match status" value="1"/>
</dbReference>
<name>A0ABN3KY43_9ACTN</name>
<proteinExistence type="predicted"/>
<evidence type="ECO:0000313" key="5">
    <source>
        <dbReference type="Proteomes" id="UP001501358"/>
    </source>
</evidence>
<sequence length="176" mass="18331">MHTITRLSADEFRAGVEGLAGVLADTVAGGSSVGFLSPFDRDAAAAWWRTRQPAVDDGSLVVWAAHGPGGVADGITGTVGLALEPKPNGRHRAEIVKLMVHRDARGRGLGRALLATAEQAAARAGAGLLLLDTETGSTAERLYLASGWTRYGVVPGYATDPAGALRDCSFFYKQLA</sequence>
<dbReference type="Pfam" id="PF00583">
    <property type="entry name" value="Acetyltransf_1"/>
    <property type="match status" value="1"/>
</dbReference>
<dbReference type="PROSITE" id="PS51186">
    <property type="entry name" value="GNAT"/>
    <property type="match status" value="1"/>
</dbReference>
<organism evidence="4 5">
    <name type="scientific">Streptomyces thermolineatus</name>
    <dbReference type="NCBI Taxonomy" id="44033"/>
    <lineage>
        <taxon>Bacteria</taxon>
        <taxon>Bacillati</taxon>
        <taxon>Actinomycetota</taxon>
        <taxon>Actinomycetes</taxon>
        <taxon>Kitasatosporales</taxon>
        <taxon>Streptomycetaceae</taxon>
        <taxon>Streptomyces</taxon>
    </lineage>
</organism>
<dbReference type="InterPro" id="IPR016181">
    <property type="entry name" value="Acyl_CoA_acyltransferase"/>
</dbReference>
<comment type="caution">
    <text evidence="4">The sequence shown here is derived from an EMBL/GenBank/DDBJ whole genome shotgun (WGS) entry which is preliminary data.</text>
</comment>
<evidence type="ECO:0000256" key="2">
    <source>
        <dbReference type="ARBA" id="ARBA00023315"/>
    </source>
</evidence>
<reference evidence="4 5" key="1">
    <citation type="journal article" date="2019" name="Int. J. Syst. Evol. Microbiol.">
        <title>The Global Catalogue of Microorganisms (GCM) 10K type strain sequencing project: providing services to taxonomists for standard genome sequencing and annotation.</title>
        <authorList>
            <consortium name="The Broad Institute Genomics Platform"/>
            <consortium name="The Broad Institute Genome Sequencing Center for Infectious Disease"/>
            <person name="Wu L."/>
            <person name="Ma J."/>
        </authorList>
    </citation>
    <scope>NUCLEOTIDE SEQUENCE [LARGE SCALE GENOMIC DNA]</scope>
    <source>
        <strain evidence="4 5">JCM 6307</strain>
    </source>
</reference>
<feature type="domain" description="N-acetyltransferase" evidence="3">
    <location>
        <begin position="31"/>
        <end position="176"/>
    </location>
</feature>
<protein>
    <submittedName>
        <fullName evidence="4">GNAT family N-acetyltransferase</fullName>
    </submittedName>
</protein>
<keyword evidence="1" id="KW-0808">Transferase</keyword>
<dbReference type="EMBL" id="BAAATA010000003">
    <property type="protein sequence ID" value="GAA2474335.1"/>
    <property type="molecule type" value="Genomic_DNA"/>
</dbReference>
<gene>
    <name evidence="4" type="ORF">GCM10010406_07920</name>
</gene>
<dbReference type="Proteomes" id="UP001501358">
    <property type="component" value="Unassembled WGS sequence"/>
</dbReference>
<dbReference type="InterPro" id="IPR050832">
    <property type="entry name" value="Bact_Acetyltransf"/>
</dbReference>
<keyword evidence="2" id="KW-0012">Acyltransferase</keyword>